<proteinExistence type="predicted"/>
<evidence type="ECO:0000313" key="1">
    <source>
        <dbReference type="EMBL" id="NKE61759.1"/>
    </source>
</evidence>
<dbReference type="Proteomes" id="UP001515943">
    <property type="component" value="Unassembled WGS sequence"/>
</dbReference>
<gene>
    <name evidence="1" type="ORF">FXN61_35375</name>
</gene>
<keyword evidence="2" id="KW-1185">Reference proteome</keyword>
<accession>A0ABX1FSF3</accession>
<evidence type="ECO:0000313" key="2">
    <source>
        <dbReference type="Proteomes" id="UP001515943"/>
    </source>
</evidence>
<name>A0ABX1FSF3_9PSEU</name>
<reference evidence="1 2" key="1">
    <citation type="submission" date="2019-08" db="EMBL/GenBank/DDBJ databases">
        <title>Lentzea from Indian Himalayas.</title>
        <authorList>
            <person name="Mandal S."/>
            <person name="Mallick Gupta A."/>
            <person name="Maiti P.K."/>
            <person name="Sarkar J."/>
            <person name="Mandal S."/>
        </authorList>
    </citation>
    <scope>NUCLEOTIDE SEQUENCE [LARGE SCALE GENOMIC DNA]</scope>
    <source>
        <strain evidence="1 2">PSKA42</strain>
    </source>
</reference>
<organism evidence="1 2">
    <name type="scientific">Lentzea indica</name>
    <dbReference type="NCBI Taxonomy" id="2604800"/>
    <lineage>
        <taxon>Bacteria</taxon>
        <taxon>Bacillati</taxon>
        <taxon>Actinomycetota</taxon>
        <taxon>Actinomycetes</taxon>
        <taxon>Pseudonocardiales</taxon>
        <taxon>Pseudonocardiaceae</taxon>
        <taxon>Lentzea</taxon>
    </lineage>
</organism>
<comment type="caution">
    <text evidence="1">The sequence shown here is derived from an EMBL/GenBank/DDBJ whole genome shotgun (WGS) entry which is preliminary data.</text>
</comment>
<dbReference type="EMBL" id="VSRL01000195">
    <property type="protein sequence ID" value="NKE61759.1"/>
    <property type="molecule type" value="Genomic_DNA"/>
</dbReference>
<dbReference type="RefSeq" id="WP_167978406.1">
    <property type="nucleotide sequence ID" value="NZ_VSRL01000195.1"/>
</dbReference>
<sequence length="81" mass="8785">MGDLITNAEQERARVLDELSEAAGQEAAWRDRKEALMLKAKSLNISARKIGEHAFMSDVGAAKAIDRKRAEPDVGTASSET</sequence>
<protein>
    <submittedName>
        <fullName evidence="1">Uncharacterized protein</fullName>
    </submittedName>
</protein>